<dbReference type="RefSeq" id="WP_213409277.1">
    <property type="nucleotide sequence ID" value="NZ_CP074441.1"/>
</dbReference>
<evidence type="ECO:0000256" key="4">
    <source>
        <dbReference type="SAM" id="Phobius"/>
    </source>
</evidence>
<dbReference type="SUPFAM" id="SSF56601">
    <property type="entry name" value="beta-lactamase/transpeptidase-like"/>
    <property type="match status" value="1"/>
</dbReference>
<dbReference type="InterPro" id="IPR012338">
    <property type="entry name" value="Beta-lactam/transpept-like"/>
</dbReference>
<keyword evidence="4" id="KW-1133">Transmembrane helix</keyword>
<evidence type="ECO:0000256" key="3">
    <source>
        <dbReference type="ARBA" id="ARBA00023136"/>
    </source>
</evidence>
<dbReference type="Proteomes" id="UP001526225">
    <property type="component" value="Unassembled WGS sequence"/>
</dbReference>
<evidence type="ECO:0000313" key="7">
    <source>
        <dbReference type="EMBL" id="MCW0952666.1"/>
    </source>
</evidence>
<dbReference type="PANTHER" id="PTHR30627:SF26">
    <property type="entry name" value="PENICILLIN-BINDING PROTEIN 2B"/>
    <property type="match status" value="1"/>
</dbReference>
<reference evidence="7 8" key="1">
    <citation type="submission" date="2022-10" db="EMBL/GenBank/DDBJ databases">
        <title>Weissella fermenti sp. nov., isolated from fermented cabbage.</title>
        <authorList>
            <person name="Lee J.K."/>
            <person name="Baek J.H."/>
            <person name="Choi D.G."/>
            <person name="Kim J.M."/>
            <person name="Jeon C.O."/>
        </authorList>
    </citation>
    <scope>NUCLEOTIDE SEQUENCE [LARGE SCALE GENOMIC DNA]</scope>
    <source>
        <strain evidence="7 8">KACC 18534</strain>
    </source>
</reference>
<dbReference type="Pfam" id="PF03793">
    <property type="entry name" value="PASTA"/>
    <property type="match status" value="2"/>
</dbReference>
<dbReference type="Pfam" id="PF00905">
    <property type="entry name" value="Transpeptidase"/>
    <property type="match status" value="1"/>
</dbReference>
<dbReference type="Gene3D" id="3.30.70.2110">
    <property type="match status" value="1"/>
</dbReference>
<dbReference type="InterPro" id="IPR000014">
    <property type="entry name" value="PAS"/>
</dbReference>
<dbReference type="SUPFAM" id="SSF56519">
    <property type="entry name" value="Penicillin binding protein dimerisation domain"/>
    <property type="match status" value="1"/>
</dbReference>
<protein>
    <submittedName>
        <fullName evidence="7">Penicillin-binding protein</fullName>
    </submittedName>
</protein>
<dbReference type="InterPro" id="IPR050515">
    <property type="entry name" value="Beta-lactam/transpept"/>
</dbReference>
<keyword evidence="3 4" id="KW-0472">Membrane</keyword>
<dbReference type="InterPro" id="IPR005311">
    <property type="entry name" value="PBP_dimer"/>
</dbReference>
<comment type="caution">
    <text evidence="7">The sequence shown here is derived from an EMBL/GenBank/DDBJ whole genome shotgun (WGS) entry which is preliminary data.</text>
</comment>
<name>A0ABT3E2M7_9LACO</name>
<dbReference type="InterPro" id="IPR001460">
    <property type="entry name" value="PCN-bd_Tpept"/>
</dbReference>
<evidence type="ECO:0000256" key="1">
    <source>
        <dbReference type="ARBA" id="ARBA00004162"/>
    </source>
</evidence>
<dbReference type="Gene3D" id="3.40.710.10">
    <property type="entry name" value="DD-peptidase/beta-lactamase superfamily"/>
    <property type="match status" value="1"/>
</dbReference>
<feature type="domain" description="PASTA" evidence="6">
    <location>
        <begin position="606"/>
        <end position="664"/>
    </location>
</feature>
<proteinExistence type="inferred from homology"/>
<dbReference type="Gene3D" id="3.90.1310.10">
    <property type="entry name" value="Penicillin-binding protein 2a (Domain 2)"/>
    <property type="match status" value="1"/>
</dbReference>
<feature type="transmembrane region" description="Helical" evidence="4">
    <location>
        <begin position="21"/>
        <end position="40"/>
    </location>
</feature>
<evidence type="ECO:0000313" key="8">
    <source>
        <dbReference type="Proteomes" id="UP001526225"/>
    </source>
</evidence>
<dbReference type="InterPro" id="IPR036138">
    <property type="entry name" value="PBP_dimer_sf"/>
</dbReference>
<comment type="similarity">
    <text evidence="2">Belongs to the transpeptidase family.</text>
</comment>
<dbReference type="CDD" id="cd06576">
    <property type="entry name" value="PASTA_Pbp2x-like_1"/>
    <property type="match status" value="1"/>
</dbReference>
<dbReference type="CDD" id="cd06575">
    <property type="entry name" value="PASTA_Pbp2x-like_2"/>
    <property type="match status" value="1"/>
</dbReference>
<evidence type="ECO:0000256" key="2">
    <source>
        <dbReference type="ARBA" id="ARBA00007171"/>
    </source>
</evidence>
<dbReference type="SUPFAM" id="SSF54184">
    <property type="entry name" value="Penicillin-binding protein 2x (pbp-2x), c-terminal domain"/>
    <property type="match status" value="2"/>
</dbReference>
<feature type="domain" description="PAS" evidence="5">
    <location>
        <begin position="73"/>
        <end position="127"/>
    </location>
</feature>
<dbReference type="PROSITE" id="PS51178">
    <property type="entry name" value="PASTA"/>
    <property type="match status" value="2"/>
</dbReference>
<accession>A0ABT3E2M7</accession>
<dbReference type="InterPro" id="IPR005543">
    <property type="entry name" value="PASTA_dom"/>
</dbReference>
<gene>
    <name evidence="7" type="ORF">OIT44_01060</name>
</gene>
<keyword evidence="8" id="KW-1185">Reference proteome</keyword>
<dbReference type="SMART" id="SM00740">
    <property type="entry name" value="PASTA"/>
    <property type="match status" value="2"/>
</dbReference>
<dbReference type="EMBL" id="JAOZFE010000001">
    <property type="protein sequence ID" value="MCW0952666.1"/>
    <property type="molecule type" value="Genomic_DNA"/>
</dbReference>
<dbReference type="PANTHER" id="PTHR30627">
    <property type="entry name" value="PEPTIDOGLYCAN D,D-TRANSPEPTIDASE"/>
    <property type="match status" value="1"/>
</dbReference>
<feature type="domain" description="PASTA" evidence="6">
    <location>
        <begin position="665"/>
        <end position="729"/>
    </location>
</feature>
<evidence type="ECO:0000259" key="6">
    <source>
        <dbReference type="PROSITE" id="PS51178"/>
    </source>
</evidence>
<comment type="subcellular location">
    <subcellularLocation>
        <location evidence="1">Cell membrane</location>
        <topology evidence="1">Single-pass membrane protein</topology>
    </subcellularLocation>
</comment>
<evidence type="ECO:0000259" key="5">
    <source>
        <dbReference type="PROSITE" id="PS50112"/>
    </source>
</evidence>
<dbReference type="Gene3D" id="2.20.70.70">
    <property type="match status" value="1"/>
</dbReference>
<organism evidence="7 8">
    <name type="scientific">Weissella ceti</name>
    <dbReference type="NCBI Taxonomy" id="759620"/>
    <lineage>
        <taxon>Bacteria</taxon>
        <taxon>Bacillati</taxon>
        <taxon>Bacillota</taxon>
        <taxon>Bacilli</taxon>
        <taxon>Lactobacillales</taxon>
        <taxon>Lactobacillaceae</taxon>
        <taxon>Weissella</taxon>
    </lineage>
</organism>
<sequence length="729" mass="79758">MADKKRTPKNQLDRNSRNAGRILVLAMLLVLIVLGGRFSYVAITQQVRGHDLGKVTQKIYQNQNIDRARRGTIFDVDGNVIAENSTAYTVIGVIDERQVGLDGSKQYIAPEDDKEVAKKMAKILGDKPKYYENILTDGRKNKLSQVQFGVRGQSLNASKYKALKKLDIPGIDFSNNLVRFYPNGFYASDLIGMAQKKEDDKTGISQLKGTMGIEANWDKDLSGNDGIKTTNMPKNEEAKLRNAAAESGHDIYTTLNSNLQKLLEGQMDKLAKETVPYSATATVMDTQTGKIVAQTQRPSYNPETGKGIGDLWSNELVEAPYEPGSVMKGIMVAAAIENGTWKPNDTFASGRLRIGDKVVNDWNEGQGWGRITYSEGLARSSNVAMAKTVEKMGADVWRDYIDKFDFLKSTNSGLTTEEAGSIQYKYPIDQASTAFGQAIAVTPIQMLQAYSAIAGNGEVLKPQFIEKIVNSEKDEVLFQAKRQVVSHPISEKTAKATRKQLEDVIYSPAGTGKEYAIPGVRTSGKSGTAQISTANGYSMPGDTSNEIHSWMGMAPADKPRYVMYIVVKKPTKNGGNINKYLADVFVPVMQRALTMSEDDNKIIVSKDQEFKVPNVTGLGTNEAKKVLEKSGLQSVVIGDGPTVKQQNPPVGRKTLANQLVVLQTDSNSVTMPDMRGWSKSDALAWGKLANLEIRTKGEGFVTSQSIDVGTELDDSVKGIAIELKMPKGN</sequence>
<dbReference type="Pfam" id="PF03717">
    <property type="entry name" value="PBP_dimer"/>
    <property type="match status" value="1"/>
</dbReference>
<dbReference type="PROSITE" id="PS50112">
    <property type="entry name" value="PAS"/>
    <property type="match status" value="1"/>
</dbReference>
<keyword evidence="4" id="KW-0812">Transmembrane</keyword>